<dbReference type="OrthoDB" id="1929591at2759"/>
<comment type="caution">
    <text evidence="2">The sequence shown here is derived from an EMBL/GenBank/DDBJ whole genome shotgun (WGS) entry which is preliminary data.</text>
</comment>
<accession>A0A830BM50</accession>
<dbReference type="EMBL" id="BMAC01000170">
    <property type="protein sequence ID" value="GFP88600.1"/>
    <property type="molecule type" value="Genomic_DNA"/>
</dbReference>
<sequence length="180" mass="20021">MAWRGSVSRSLMSAARSSAFRSSTPLSAPPRLRPSSIPSSRPNSRRLSFSNPRTLGELGCTQSLMPLHMGARLTSHLAVNVLEHIVVMARLVLDDLGTCSIDRVDGFWRELNMEPNVGVDDNVTNDLGFHLVDAWGVVKSKFDNAGEAEKRWSPLDTLLKCSIRLHEIRYDFCNLKLTIS</sequence>
<name>A0A830BM50_9LAMI</name>
<proteinExistence type="predicted"/>
<evidence type="ECO:0000313" key="3">
    <source>
        <dbReference type="Proteomes" id="UP000653305"/>
    </source>
</evidence>
<keyword evidence="3" id="KW-1185">Reference proteome</keyword>
<reference evidence="2" key="1">
    <citation type="submission" date="2020-07" db="EMBL/GenBank/DDBJ databases">
        <title>Ethylene signaling mediates host invasion by parasitic plants.</title>
        <authorList>
            <person name="Yoshida S."/>
        </authorList>
    </citation>
    <scope>NUCLEOTIDE SEQUENCE</scope>
    <source>
        <strain evidence="2">Okayama</strain>
    </source>
</reference>
<dbReference type="Proteomes" id="UP000653305">
    <property type="component" value="Unassembled WGS sequence"/>
</dbReference>
<feature type="compositionally biased region" description="Low complexity" evidence="1">
    <location>
        <begin position="33"/>
        <end position="52"/>
    </location>
</feature>
<evidence type="ECO:0000256" key="1">
    <source>
        <dbReference type="SAM" id="MobiDB-lite"/>
    </source>
</evidence>
<protein>
    <submittedName>
        <fullName evidence="2">Uncharacterized protein</fullName>
    </submittedName>
</protein>
<organism evidence="2 3">
    <name type="scientific">Phtheirospermum japonicum</name>
    <dbReference type="NCBI Taxonomy" id="374723"/>
    <lineage>
        <taxon>Eukaryota</taxon>
        <taxon>Viridiplantae</taxon>
        <taxon>Streptophyta</taxon>
        <taxon>Embryophyta</taxon>
        <taxon>Tracheophyta</taxon>
        <taxon>Spermatophyta</taxon>
        <taxon>Magnoliopsida</taxon>
        <taxon>eudicotyledons</taxon>
        <taxon>Gunneridae</taxon>
        <taxon>Pentapetalae</taxon>
        <taxon>asterids</taxon>
        <taxon>lamiids</taxon>
        <taxon>Lamiales</taxon>
        <taxon>Orobanchaceae</taxon>
        <taxon>Orobanchaceae incertae sedis</taxon>
        <taxon>Phtheirospermum</taxon>
    </lineage>
</organism>
<evidence type="ECO:0000313" key="2">
    <source>
        <dbReference type="EMBL" id="GFP88600.1"/>
    </source>
</evidence>
<feature type="region of interest" description="Disordered" evidence="1">
    <location>
        <begin position="21"/>
        <end position="52"/>
    </location>
</feature>
<gene>
    <name evidence="2" type="ORF">PHJA_001003700</name>
</gene>
<dbReference type="AlphaFoldDB" id="A0A830BM50"/>